<evidence type="ECO:0000256" key="1">
    <source>
        <dbReference type="ARBA" id="ARBA00005695"/>
    </source>
</evidence>
<protein>
    <submittedName>
        <fullName evidence="6">Peptide/nickel transport system substrate-binding protein</fullName>
    </submittedName>
</protein>
<dbReference type="PANTHER" id="PTHR30290">
    <property type="entry name" value="PERIPLASMIC BINDING COMPONENT OF ABC TRANSPORTER"/>
    <property type="match status" value="1"/>
</dbReference>
<comment type="similarity">
    <text evidence="1">Belongs to the bacterial solute-binding protein 5 family.</text>
</comment>
<gene>
    <name evidence="6" type="ORF">ATL31_1003</name>
</gene>
<keyword evidence="7" id="KW-1185">Reference proteome</keyword>
<dbReference type="Gene3D" id="3.10.105.10">
    <property type="entry name" value="Dipeptide-binding Protein, Domain 3"/>
    <property type="match status" value="1"/>
</dbReference>
<dbReference type="Proteomes" id="UP000233781">
    <property type="component" value="Unassembled WGS sequence"/>
</dbReference>
<dbReference type="CDD" id="cd08493">
    <property type="entry name" value="PBP2_DppA_like"/>
    <property type="match status" value="1"/>
</dbReference>
<evidence type="ECO:0000256" key="2">
    <source>
        <dbReference type="ARBA" id="ARBA00022448"/>
    </source>
</evidence>
<dbReference type="PIRSF" id="PIRSF002741">
    <property type="entry name" value="MppA"/>
    <property type="match status" value="1"/>
</dbReference>
<dbReference type="PANTHER" id="PTHR30290:SF9">
    <property type="entry name" value="OLIGOPEPTIDE-BINDING PROTEIN APPA"/>
    <property type="match status" value="1"/>
</dbReference>
<dbReference type="InterPro" id="IPR000914">
    <property type="entry name" value="SBP_5_dom"/>
</dbReference>
<organism evidence="6 7">
    <name type="scientific">Phycicoccus duodecadis</name>
    <dbReference type="NCBI Taxonomy" id="173053"/>
    <lineage>
        <taxon>Bacteria</taxon>
        <taxon>Bacillati</taxon>
        <taxon>Actinomycetota</taxon>
        <taxon>Actinomycetes</taxon>
        <taxon>Micrococcales</taxon>
        <taxon>Intrasporangiaceae</taxon>
        <taxon>Phycicoccus</taxon>
    </lineage>
</organism>
<evidence type="ECO:0000256" key="3">
    <source>
        <dbReference type="ARBA" id="ARBA00022729"/>
    </source>
</evidence>
<feature type="signal peptide" evidence="4">
    <location>
        <begin position="1"/>
        <end position="23"/>
    </location>
</feature>
<dbReference type="GO" id="GO:0042597">
    <property type="term" value="C:periplasmic space"/>
    <property type="evidence" value="ECO:0007669"/>
    <property type="project" value="UniProtKB-ARBA"/>
</dbReference>
<dbReference type="InterPro" id="IPR030678">
    <property type="entry name" value="Peptide/Ni-bd"/>
</dbReference>
<keyword evidence="3 4" id="KW-0732">Signal</keyword>
<dbReference type="EMBL" id="PJNE01000001">
    <property type="protein sequence ID" value="PKW26197.1"/>
    <property type="molecule type" value="Genomic_DNA"/>
</dbReference>
<name>A0A2N3YH56_9MICO</name>
<evidence type="ECO:0000259" key="5">
    <source>
        <dbReference type="Pfam" id="PF00496"/>
    </source>
</evidence>
<dbReference type="GO" id="GO:0043190">
    <property type="term" value="C:ATP-binding cassette (ABC) transporter complex"/>
    <property type="evidence" value="ECO:0007669"/>
    <property type="project" value="InterPro"/>
</dbReference>
<dbReference type="RefSeq" id="WP_101394802.1">
    <property type="nucleotide sequence ID" value="NZ_PJNE01000001.1"/>
</dbReference>
<dbReference type="PROSITE" id="PS51257">
    <property type="entry name" value="PROKAR_LIPOPROTEIN"/>
    <property type="match status" value="1"/>
</dbReference>
<sequence length="556" mass="60246">MTLKRTAPLVLLTVAAMSMTACAQSERDSGGTGSGGTSSTKDTFTFGAAGAPKLFDPLYATDGETFRVTRQIHSGLLGVKPGTADIQPELAESWTPSDDGLSWTFKLRQGVKFSDGTPFNAEAVCYNMQRMFEQKGAGQQAAEYWTYFFGSFSDKPADSLYKSCEAKDENTAVIDITRSTSSFPTILSLDSFSMQSPTALKAGDANNVQAQGEGFTYPAYSKAPVGIGPYKLDKYDEANKTVTLVANDAYYGDKPKTAKLVFKIIPDESTRRQELQAGSIDGYDLPNPVDWKGLEDAGNKVLVRPAFNILYMGLNPEKNPKLKDLRVRQAIAYALNRDQMVKTQLPEGATVASQFMPETVSGYNKDLKPYPYDPAKAKSLLAAAGATGMTLQFAFPTEVSRPYMPDPQKIHAAFVKDLEAAGFKVDVVSKPWNGGYLDGVSNGQFDAWLLGWTGDYNAADNFLGTFFSNLEQNDFHTKVLPFGKTLSEDLKKADAIVDEGQRDAAYQKINQQIAEEYLPGVPISHSPPALVISGKVTGLVASPLTAETFDGVSVGK</sequence>
<evidence type="ECO:0000313" key="6">
    <source>
        <dbReference type="EMBL" id="PKW26197.1"/>
    </source>
</evidence>
<dbReference type="InterPro" id="IPR039424">
    <property type="entry name" value="SBP_5"/>
</dbReference>
<accession>A0A2N3YH56</accession>
<reference evidence="6 7" key="1">
    <citation type="submission" date="2017-12" db="EMBL/GenBank/DDBJ databases">
        <title>Sequencing the genomes of 1000 Actinobacteria strains.</title>
        <authorList>
            <person name="Klenk H.-P."/>
        </authorList>
    </citation>
    <scope>NUCLEOTIDE SEQUENCE [LARGE SCALE GENOMIC DNA]</scope>
    <source>
        <strain evidence="6 7">DSM 12806</strain>
    </source>
</reference>
<keyword evidence="2" id="KW-0813">Transport</keyword>
<dbReference type="OrthoDB" id="9796817at2"/>
<dbReference type="GO" id="GO:0015833">
    <property type="term" value="P:peptide transport"/>
    <property type="evidence" value="ECO:0007669"/>
    <property type="project" value="TreeGrafter"/>
</dbReference>
<evidence type="ECO:0000313" key="7">
    <source>
        <dbReference type="Proteomes" id="UP000233781"/>
    </source>
</evidence>
<dbReference type="Pfam" id="PF00496">
    <property type="entry name" value="SBP_bac_5"/>
    <property type="match status" value="1"/>
</dbReference>
<evidence type="ECO:0000256" key="4">
    <source>
        <dbReference type="SAM" id="SignalP"/>
    </source>
</evidence>
<dbReference type="AlphaFoldDB" id="A0A2N3YH56"/>
<feature type="domain" description="Solute-binding protein family 5" evidence="5">
    <location>
        <begin position="86"/>
        <end position="472"/>
    </location>
</feature>
<dbReference type="SUPFAM" id="SSF53850">
    <property type="entry name" value="Periplasmic binding protein-like II"/>
    <property type="match status" value="1"/>
</dbReference>
<proteinExistence type="inferred from homology"/>
<feature type="chain" id="PRO_5014911036" evidence="4">
    <location>
        <begin position="24"/>
        <end position="556"/>
    </location>
</feature>
<dbReference type="Gene3D" id="3.90.76.10">
    <property type="entry name" value="Dipeptide-binding Protein, Domain 1"/>
    <property type="match status" value="1"/>
</dbReference>
<comment type="caution">
    <text evidence="6">The sequence shown here is derived from an EMBL/GenBank/DDBJ whole genome shotgun (WGS) entry which is preliminary data.</text>
</comment>
<dbReference type="Gene3D" id="3.40.190.10">
    <property type="entry name" value="Periplasmic binding protein-like II"/>
    <property type="match status" value="1"/>
</dbReference>
<dbReference type="GO" id="GO:1904680">
    <property type="term" value="F:peptide transmembrane transporter activity"/>
    <property type="evidence" value="ECO:0007669"/>
    <property type="project" value="TreeGrafter"/>
</dbReference>